<keyword evidence="7" id="KW-0998">Cell outer membrane</keyword>
<dbReference type="GO" id="GO:0015562">
    <property type="term" value="F:efflux transmembrane transporter activity"/>
    <property type="evidence" value="ECO:0007669"/>
    <property type="project" value="InterPro"/>
</dbReference>
<evidence type="ECO:0000313" key="9">
    <source>
        <dbReference type="EMBL" id="KUJ81099.1"/>
    </source>
</evidence>
<dbReference type="EMBL" id="LQBP01000002">
    <property type="protein sequence ID" value="KUJ81099.1"/>
    <property type="molecule type" value="Genomic_DNA"/>
</dbReference>
<evidence type="ECO:0000256" key="5">
    <source>
        <dbReference type="ARBA" id="ARBA00022692"/>
    </source>
</evidence>
<evidence type="ECO:0000256" key="6">
    <source>
        <dbReference type="ARBA" id="ARBA00023136"/>
    </source>
</evidence>
<evidence type="ECO:0000256" key="4">
    <source>
        <dbReference type="ARBA" id="ARBA00022452"/>
    </source>
</evidence>
<dbReference type="Proteomes" id="UP000053690">
    <property type="component" value="Unassembled WGS sequence"/>
</dbReference>
<dbReference type="STRING" id="1685378.AVO44_04300"/>
<proteinExistence type="inferred from homology"/>
<dbReference type="GO" id="GO:1990281">
    <property type="term" value="C:efflux pump complex"/>
    <property type="evidence" value="ECO:0007669"/>
    <property type="project" value="TreeGrafter"/>
</dbReference>
<dbReference type="PANTHER" id="PTHR30026">
    <property type="entry name" value="OUTER MEMBRANE PROTEIN TOLC"/>
    <property type="match status" value="1"/>
</dbReference>
<evidence type="ECO:0000256" key="3">
    <source>
        <dbReference type="ARBA" id="ARBA00022448"/>
    </source>
</evidence>
<dbReference type="PANTHER" id="PTHR30026:SF22">
    <property type="entry name" value="OUTER MEMBRANE EFFLUX PROTEIN"/>
    <property type="match status" value="1"/>
</dbReference>
<evidence type="ECO:0000256" key="1">
    <source>
        <dbReference type="ARBA" id="ARBA00004442"/>
    </source>
</evidence>
<dbReference type="Pfam" id="PF02321">
    <property type="entry name" value="OEP"/>
    <property type="match status" value="2"/>
</dbReference>
<protein>
    <recommendedName>
        <fullName evidence="11">Transporter</fullName>
    </recommendedName>
</protein>
<dbReference type="Gene3D" id="1.20.1600.10">
    <property type="entry name" value="Outer membrane efflux proteins (OEP)"/>
    <property type="match status" value="1"/>
</dbReference>
<keyword evidence="3" id="KW-0813">Transport</keyword>
<keyword evidence="6" id="KW-0472">Membrane</keyword>
<dbReference type="SUPFAM" id="SSF56954">
    <property type="entry name" value="Outer membrane efflux proteins (OEP)"/>
    <property type="match status" value="1"/>
</dbReference>
<dbReference type="AlphaFoldDB" id="A0A0X3TZV4"/>
<sequence length="448" mass="47826">MLISNRNASFALFIGFATLCSACTSTPDLTGVEMSLSRGSVGVGASVPSPQLAQSAFGKRVRAAVESSPELAQSATRLEVAAANEDAAKGAFLPQFSLGVNARSERIDTNTADVTPYLRISQLVYDGGAASNDLAAAKAGVLQSHGDQLQTAAALALSAIEAYVLVLDRRKILEISARNVTVHEELEQQITERTEQGVGSSADVLTARSRMADARTRLADAQSRLDRANAQFRELFGSTPTTLPPPVAAPTLLRTDAQIVLDSPQVRRADAALLSAKAAQAAALARRQPEVQLAAFADMDNSSDANFGVDLSLNYEIDSTGQRRATIAAAEAQVKEAEFARDSVIRSIRRELELVRSDQQAGAVRLQTARVAVQANADSVAAVRAQFTIGRRSLIEILDAQRDYVNAQERLILAEQSFFLTNYAALSLTGDILDLLGISTIEWREDGP</sequence>
<organism evidence="9 10">
    <name type="scientific">Ruegeria profundi</name>
    <dbReference type="NCBI Taxonomy" id="1685378"/>
    <lineage>
        <taxon>Bacteria</taxon>
        <taxon>Pseudomonadati</taxon>
        <taxon>Pseudomonadota</taxon>
        <taxon>Alphaproteobacteria</taxon>
        <taxon>Rhodobacterales</taxon>
        <taxon>Roseobacteraceae</taxon>
        <taxon>Ruegeria</taxon>
    </lineage>
</organism>
<dbReference type="InterPro" id="IPR051906">
    <property type="entry name" value="TolC-like"/>
</dbReference>
<keyword evidence="10" id="KW-1185">Reference proteome</keyword>
<dbReference type="InterPro" id="IPR003423">
    <property type="entry name" value="OMP_efflux"/>
</dbReference>
<reference evidence="10" key="1">
    <citation type="submission" date="2015-12" db="EMBL/GenBank/DDBJ databases">
        <authorList>
            <person name="Zhang G."/>
            <person name="Stingl U."/>
        </authorList>
    </citation>
    <scope>NUCLEOTIDE SEQUENCE [LARGE SCALE GENOMIC DNA]</scope>
    <source>
        <strain evidence="10">ZGT108</strain>
    </source>
</reference>
<dbReference type="GO" id="GO:0009279">
    <property type="term" value="C:cell outer membrane"/>
    <property type="evidence" value="ECO:0007669"/>
    <property type="project" value="UniProtKB-SubCell"/>
</dbReference>
<name>A0A0X3TZV4_9RHOB</name>
<comment type="subcellular location">
    <subcellularLocation>
        <location evidence="1">Cell outer membrane</location>
    </subcellularLocation>
</comment>
<gene>
    <name evidence="9" type="ORF">AVO44_04300</name>
</gene>
<evidence type="ECO:0000256" key="2">
    <source>
        <dbReference type="ARBA" id="ARBA00007613"/>
    </source>
</evidence>
<evidence type="ECO:0000256" key="8">
    <source>
        <dbReference type="SAM" id="SignalP"/>
    </source>
</evidence>
<keyword evidence="4" id="KW-1134">Transmembrane beta strand</keyword>
<evidence type="ECO:0000256" key="7">
    <source>
        <dbReference type="ARBA" id="ARBA00023237"/>
    </source>
</evidence>
<feature type="signal peptide" evidence="8">
    <location>
        <begin position="1"/>
        <end position="22"/>
    </location>
</feature>
<comment type="similarity">
    <text evidence="2">Belongs to the outer membrane factor (OMF) (TC 1.B.17) family.</text>
</comment>
<feature type="chain" id="PRO_5007054546" description="Transporter" evidence="8">
    <location>
        <begin position="23"/>
        <end position="448"/>
    </location>
</feature>
<evidence type="ECO:0008006" key="11">
    <source>
        <dbReference type="Google" id="ProtNLM"/>
    </source>
</evidence>
<dbReference type="GO" id="GO:0015288">
    <property type="term" value="F:porin activity"/>
    <property type="evidence" value="ECO:0007669"/>
    <property type="project" value="TreeGrafter"/>
</dbReference>
<keyword evidence="8" id="KW-0732">Signal</keyword>
<evidence type="ECO:0000313" key="10">
    <source>
        <dbReference type="Proteomes" id="UP000053690"/>
    </source>
</evidence>
<keyword evidence="5" id="KW-0812">Transmembrane</keyword>
<comment type="caution">
    <text evidence="9">The sequence shown here is derived from an EMBL/GenBank/DDBJ whole genome shotgun (WGS) entry which is preliminary data.</text>
</comment>
<accession>A0A0X3TZV4</accession>